<evidence type="ECO:0000256" key="1">
    <source>
        <dbReference type="SAM" id="MobiDB-lite"/>
    </source>
</evidence>
<feature type="compositionally biased region" description="Polar residues" evidence="1">
    <location>
        <begin position="1"/>
        <end position="10"/>
    </location>
</feature>
<sequence>MSRSSANTTKIVPRPSNKKLKKLEKLKKKASNNSASSSHGSIISNQSEENPSNEDETNISTNSFISQDEAEMLNDQPNETTPILCENELNTPKMNEVQQYTEDDKTAEAETSSNCDTKNQVVTNLNALESEDVVAITPQVDILEIQDPLEQQNPIFFNINSASKENAVVNKDYNEDLVEESFDEPDKTTLPPTFITNDESIVFHTEDNVDVFSDDKLNSELKETLEEEENLTIEKKEDTSINPVSEQDILHEEVIKTSEYDDDIDEDISSKCLNEPKNEDYQQKEEMLNDTAVQDITVGDESDIVDLKISETKSDQVIKIKQDFLEVMDSNTEHTIKDSDSNQKENINVILDHRKYVFKSVTTGKTTLYTSRLSNSELNIDFDIAVNILENGHIKFSNISNKHSLNLEYDLLSLLHISIDHLKFLKVFLKSNYSTNLLNNKVQGEVNPSVLIFDTFSGTLWDFENIRSSFENQTPFIRKNDILRKLNLNTEKDISFLRQSGCLLLKNEKNQLVLYNIYKDQITYLKYTYEKKSKSFFKKMFSYGSSPRDDVIDYVIEEGHSEDTIVVLFKSDISMYHIRKHSDLPDAKYHFDRNEEFDAIEKDELINSNILNSRIPITLLKLNKVYSTKKDYFYSLLILTSYSEYILVNLRISDKFEVLGHFELNYLQQKLEDRIKDLNVQTSYIDQQEFYSSFIIYKNEIIFSQVPLCHDKNQLVFSDVVIFKVGTKVFPGSIYQVEYADDKSTCLSFQTNIGGQYTFYQLHLKNKEQPLSESAAYLEFLNFHLSNYIFNRIVDNNQELFDSNIDYKWMSLNNSAFEESFGNQVEEIMNNTSLSLEQKSYIFEIVLNNIKNNLLSWIKATSSEFVKVSILSILEHLSNIIVLIRMPGSTLSAEQSIINSFREFNQQFMSSDYGTLKVDNMLNVVNNVIYESLMCGIELKYRTDILKGVIGKCRYNSVLFSSNVNHNLVNFIAMTQSKHLDFNEEIFSGFLNLLKVMYYQNEFDVNKVDTLVVSVGNLMNVFNGKLELHEIHMLKDLTVINKDWVSTFKIYDHLYTENKIQYNEYESFFGIEEDKSILIKCFLDLYLNKDYKTKLQNFFDIMSGIDNPGFIKDVYKELTSRERKGNVPEVLWAFETLINKDYKKAFKALSEIESNKVNNIDNKGKCQDFEGFKDSMMRLCEVLSSHDEN</sequence>
<dbReference type="Proteomes" id="UP000183365">
    <property type="component" value="Unassembled WGS sequence"/>
</dbReference>
<dbReference type="EMBL" id="FQNF01000025">
    <property type="protein sequence ID" value="SGZ39538.1"/>
    <property type="molecule type" value="Genomic_DNA"/>
</dbReference>
<reference evidence="3" key="1">
    <citation type="submission" date="2016-11" db="EMBL/GenBank/DDBJ databases">
        <authorList>
            <person name="Guldener U."/>
        </authorList>
    </citation>
    <scope>NUCLEOTIDE SEQUENCE [LARGE SCALE GENOMIC DNA]</scope>
</reference>
<proteinExistence type="predicted"/>
<accession>A0A1L0AZH9</accession>
<feature type="compositionally biased region" description="Polar residues" evidence="1">
    <location>
        <begin position="39"/>
        <end position="50"/>
    </location>
</feature>
<evidence type="ECO:0000313" key="2">
    <source>
        <dbReference type="EMBL" id="SGZ39538.1"/>
    </source>
</evidence>
<feature type="compositionally biased region" description="Basic residues" evidence="1">
    <location>
        <begin position="16"/>
        <end position="30"/>
    </location>
</feature>
<evidence type="ECO:0000313" key="3">
    <source>
        <dbReference type="Proteomes" id="UP000183365"/>
    </source>
</evidence>
<protein>
    <submittedName>
        <fullName evidence="2">Uncharacterized protein</fullName>
    </submittedName>
</protein>
<keyword evidence="3" id="KW-1185">Reference proteome</keyword>
<dbReference type="OrthoDB" id="3973471at2759"/>
<dbReference type="AlphaFoldDB" id="A0A1L0AZH9"/>
<gene>
    <name evidence="2" type="ORF">HGUI_01738</name>
</gene>
<organism evidence="2 3">
    <name type="scientific">Hanseniaspora guilliermondii</name>
    <dbReference type="NCBI Taxonomy" id="56406"/>
    <lineage>
        <taxon>Eukaryota</taxon>
        <taxon>Fungi</taxon>
        <taxon>Dikarya</taxon>
        <taxon>Ascomycota</taxon>
        <taxon>Saccharomycotina</taxon>
        <taxon>Saccharomycetes</taxon>
        <taxon>Saccharomycodales</taxon>
        <taxon>Saccharomycodaceae</taxon>
        <taxon>Hanseniaspora</taxon>
    </lineage>
</organism>
<name>A0A1L0AZH9_9ASCO</name>
<feature type="region of interest" description="Disordered" evidence="1">
    <location>
        <begin position="1"/>
        <end position="60"/>
    </location>
</feature>
<dbReference type="VEuPathDB" id="FungiDB:HGUI_01738"/>